<keyword evidence="2" id="KW-1133">Transmembrane helix</keyword>
<protein>
    <submittedName>
        <fullName evidence="3">Phage T7 F exclusion suppressor FxsA</fullName>
    </submittedName>
</protein>
<sequence length="170" mass="18666">MIWRIFLAFTLIPLVELFLLWKLTTATSLPTTVLLVLVTGFVGSLLARRQGIQAWRRFHLAIGEGRMPGKEIQDGLLIAFAAAMLLTPGLLTDVAGFLLLIPVTREMVRGYLASKLKHRFHLQIGPLSSSRPGEGFSGHADDVVDAEGVHPVDHESSHDRLPPRDGDGLQ</sequence>
<dbReference type="AlphaFoldDB" id="A0A5B9QQ06"/>
<dbReference type="RefSeq" id="WP_068140809.1">
    <property type="nucleotide sequence ID" value="NZ_CP042914.1"/>
</dbReference>
<dbReference type="KEGG" id="rul:UC8_20030"/>
<organism evidence="3 4">
    <name type="scientific">Roseimaritima ulvae</name>
    <dbReference type="NCBI Taxonomy" id="980254"/>
    <lineage>
        <taxon>Bacteria</taxon>
        <taxon>Pseudomonadati</taxon>
        <taxon>Planctomycetota</taxon>
        <taxon>Planctomycetia</taxon>
        <taxon>Pirellulales</taxon>
        <taxon>Pirellulaceae</taxon>
        <taxon>Roseimaritima</taxon>
    </lineage>
</organism>
<feature type="region of interest" description="Disordered" evidence="1">
    <location>
        <begin position="130"/>
        <end position="170"/>
    </location>
</feature>
<dbReference type="EMBL" id="CP042914">
    <property type="protein sequence ID" value="QEG39999.1"/>
    <property type="molecule type" value="Genomic_DNA"/>
</dbReference>
<feature type="transmembrane region" description="Helical" evidence="2">
    <location>
        <begin position="27"/>
        <end position="47"/>
    </location>
</feature>
<accession>A0A5B9QQ06</accession>
<dbReference type="InterPro" id="IPR007313">
    <property type="entry name" value="FxsA"/>
</dbReference>
<dbReference type="NCBIfam" id="NF008528">
    <property type="entry name" value="PRK11463.1-2"/>
    <property type="match status" value="1"/>
</dbReference>
<keyword evidence="2" id="KW-0812">Transmembrane</keyword>
<evidence type="ECO:0000256" key="1">
    <source>
        <dbReference type="SAM" id="MobiDB-lite"/>
    </source>
</evidence>
<dbReference type="Pfam" id="PF04186">
    <property type="entry name" value="FxsA"/>
    <property type="match status" value="1"/>
</dbReference>
<dbReference type="OrthoDB" id="9792788at2"/>
<keyword evidence="4" id="KW-1185">Reference proteome</keyword>
<dbReference type="GO" id="GO:0016020">
    <property type="term" value="C:membrane"/>
    <property type="evidence" value="ECO:0007669"/>
    <property type="project" value="InterPro"/>
</dbReference>
<dbReference type="Proteomes" id="UP000325286">
    <property type="component" value="Chromosome"/>
</dbReference>
<keyword evidence="2" id="KW-0472">Membrane</keyword>
<reference evidence="3 4" key="1">
    <citation type="submission" date="2019-08" db="EMBL/GenBank/DDBJ databases">
        <title>Deep-cultivation of Planctomycetes and their phenomic and genomic characterization uncovers novel biology.</title>
        <authorList>
            <person name="Wiegand S."/>
            <person name="Jogler M."/>
            <person name="Boedeker C."/>
            <person name="Pinto D."/>
            <person name="Vollmers J."/>
            <person name="Rivas-Marin E."/>
            <person name="Kohn T."/>
            <person name="Peeters S.H."/>
            <person name="Heuer A."/>
            <person name="Rast P."/>
            <person name="Oberbeckmann S."/>
            <person name="Bunk B."/>
            <person name="Jeske O."/>
            <person name="Meyerdierks A."/>
            <person name="Storesund J.E."/>
            <person name="Kallscheuer N."/>
            <person name="Luecker S."/>
            <person name="Lage O.M."/>
            <person name="Pohl T."/>
            <person name="Merkel B.J."/>
            <person name="Hornburger P."/>
            <person name="Mueller R.-W."/>
            <person name="Bruemmer F."/>
            <person name="Labrenz M."/>
            <person name="Spormann A.M."/>
            <person name="Op den Camp H."/>
            <person name="Overmann J."/>
            <person name="Amann R."/>
            <person name="Jetten M.S.M."/>
            <person name="Mascher T."/>
            <person name="Medema M.H."/>
            <person name="Devos D.P."/>
            <person name="Kaster A.-K."/>
            <person name="Ovreas L."/>
            <person name="Rohde M."/>
            <person name="Galperin M.Y."/>
            <person name="Jogler C."/>
        </authorList>
    </citation>
    <scope>NUCLEOTIDE SEQUENCE [LARGE SCALE GENOMIC DNA]</scope>
    <source>
        <strain evidence="3 4">UC8</strain>
    </source>
</reference>
<evidence type="ECO:0000313" key="4">
    <source>
        <dbReference type="Proteomes" id="UP000325286"/>
    </source>
</evidence>
<feature type="transmembrane region" description="Helical" evidence="2">
    <location>
        <begin position="76"/>
        <end position="101"/>
    </location>
</feature>
<evidence type="ECO:0000256" key="2">
    <source>
        <dbReference type="SAM" id="Phobius"/>
    </source>
</evidence>
<name>A0A5B9QQ06_9BACT</name>
<dbReference type="PANTHER" id="PTHR35335">
    <property type="entry name" value="UPF0716 PROTEIN FXSA"/>
    <property type="match status" value="1"/>
</dbReference>
<proteinExistence type="predicted"/>
<evidence type="ECO:0000313" key="3">
    <source>
        <dbReference type="EMBL" id="QEG39999.1"/>
    </source>
</evidence>
<feature type="compositionally biased region" description="Basic and acidic residues" evidence="1">
    <location>
        <begin position="139"/>
        <end position="170"/>
    </location>
</feature>
<dbReference type="PANTHER" id="PTHR35335:SF1">
    <property type="entry name" value="UPF0716 PROTEIN FXSA"/>
    <property type="match status" value="1"/>
</dbReference>
<gene>
    <name evidence="3" type="ORF">UC8_20030</name>
</gene>